<keyword evidence="1" id="KW-0732">Signal</keyword>
<dbReference type="eggNOG" id="ENOG503325G">
    <property type="taxonomic scope" value="Bacteria"/>
</dbReference>
<proteinExistence type="predicted"/>
<organism evidence="2 3">
    <name type="scientific">Acidaminococcus fermentans (strain ATCC 25085 / DSM 20731 / CCUG 9996 / CIP 106432 / VR4)</name>
    <dbReference type="NCBI Taxonomy" id="591001"/>
    <lineage>
        <taxon>Bacteria</taxon>
        <taxon>Bacillati</taxon>
        <taxon>Bacillota</taxon>
        <taxon>Negativicutes</taxon>
        <taxon>Acidaminococcales</taxon>
        <taxon>Acidaminococcaceae</taxon>
        <taxon>Acidaminococcus</taxon>
    </lineage>
</organism>
<dbReference type="Proteomes" id="UP000001902">
    <property type="component" value="Chromosome"/>
</dbReference>
<dbReference type="GeneID" id="78335760"/>
<feature type="chain" id="PRO_5003036379" description="DUF4367 domain-containing protein" evidence="1">
    <location>
        <begin position="28"/>
        <end position="193"/>
    </location>
</feature>
<feature type="signal peptide" evidence="1">
    <location>
        <begin position="1"/>
        <end position="27"/>
    </location>
</feature>
<dbReference type="EMBL" id="CP001859">
    <property type="protein sequence ID" value="ADB48413.1"/>
    <property type="molecule type" value="Genomic_DNA"/>
</dbReference>
<gene>
    <name evidence="2" type="ordered locus">Acfer_2069</name>
</gene>
<dbReference type="RefSeq" id="WP_012939391.1">
    <property type="nucleotide sequence ID" value="NC_013740.1"/>
</dbReference>
<evidence type="ECO:0000256" key="1">
    <source>
        <dbReference type="SAM" id="SignalP"/>
    </source>
</evidence>
<dbReference type="KEGG" id="afn:Acfer_2069"/>
<accession>D2RMZ5</accession>
<dbReference type="OrthoDB" id="1665616at2"/>
<sequence>MFSLKTKQFLAVSASLLILGIAGPVFAAPAAGPDQVPNPYVSYATYQDAARVLGFCPLTLSRDSGYALDGISVISGRSSDLSFVRLGQPETKVRIRTALKNNMPKETLSGVYGVKWNKQPVNKTIVSMARLGPRFFAACWETGNYVFAVQGKGLEEAAFQSLLTNSLVEDAEHYFISLQKEKEEGKKTVYSNL</sequence>
<name>D2RMZ5_ACIFV</name>
<protein>
    <recommendedName>
        <fullName evidence="4">DUF4367 domain-containing protein</fullName>
    </recommendedName>
</protein>
<keyword evidence="3" id="KW-1185">Reference proteome</keyword>
<evidence type="ECO:0008006" key="4">
    <source>
        <dbReference type="Google" id="ProtNLM"/>
    </source>
</evidence>
<evidence type="ECO:0000313" key="3">
    <source>
        <dbReference type="Proteomes" id="UP000001902"/>
    </source>
</evidence>
<dbReference type="HOGENOM" id="CLU_129802_0_0_9"/>
<reference evidence="2 3" key="1">
    <citation type="journal article" date="2010" name="Stand. Genomic Sci.">
        <title>Complete genome sequence of Acidaminococcus fermentans type strain (VR4).</title>
        <authorList>
            <person name="Chang Y.J."/>
            <person name="Pukall R."/>
            <person name="Saunders E."/>
            <person name="Lapidus A."/>
            <person name="Copeland A."/>
            <person name="Nolan M."/>
            <person name="Glavina Del Rio T."/>
            <person name="Lucas S."/>
            <person name="Chen F."/>
            <person name="Tice H."/>
            <person name="Cheng J.F."/>
            <person name="Han C."/>
            <person name="Detter J.C."/>
            <person name="Bruce D."/>
            <person name="Goodwin L."/>
            <person name="Pitluck S."/>
            <person name="Mikhailova N."/>
            <person name="Liolios K."/>
            <person name="Pati A."/>
            <person name="Ivanova N."/>
            <person name="Mavromatis K."/>
            <person name="Chen A."/>
            <person name="Palaniappan K."/>
            <person name="Land M."/>
            <person name="Hauser L."/>
            <person name="Jeffries C.D."/>
            <person name="Brettin T."/>
            <person name="Rohde M."/>
            <person name="Goker M."/>
            <person name="Bristow J."/>
            <person name="Eisen J.A."/>
            <person name="Markowitz V."/>
            <person name="Hugenholtz P."/>
            <person name="Kyrpides N.C."/>
            <person name="Klenk H.P."/>
        </authorList>
    </citation>
    <scope>NUCLEOTIDE SEQUENCE [LARGE SCALE GENOMIC DNA]</scope>
    <source>
        <strain evidence="3">ATCC 25085 / DSM 20731 / CCUG 9996 / CIP 106432 / VR4</strain>
    </source>
</reference>
<evidence type="ECO:0000313" key="2">
    <source>
        <dbReference type="EMBL" id="ADB48413.1"/>
    </source>
</evidence>
<dbReference type="AlphaFoldDB" id="D2RMZ5"/>